<dbReference type="CDD" id="cd00250">
    <property type="entry name" value="CAS_like"/>
    <property type="match status" value="1"/>
</dbReference>
<dbReference type="Pfam" id="PF02668">
    <property type="entry name" value="TauD"/>
    <property type="match status" value="1"/>
</dbReference>
<evidence type="ECO:0000256" key="4">
    <source>
        <dbReference type="ARBA" id="ARBA00022964"/>
    </source>
</evidence>
<dbReference type="GO" id="GO:0051213">
    <property type="term" value="F:dioxygenase activity"/>
    <property type="evidence" value="ECO:0007669"/>
    <property type="project" value="UniProtKB-KW"/>
</dbReference>
<evidence type="ECO:0000256" key="1">
    <source>
        <dbReference type="ARBA" id="ARBA00001954"/>
    </source>
</evidence>
<gene>
    <name evidence="8" type="ORF">BLGHR1_15153</name>
</gene>
<dbReference type="SUPFAM" id="SSF51197">
    <property type="entry name" value="Clavaminate synthase-like"/>
    <property type="match status" value="1"/>
</dbReference>
<evidence type="ECO:0000259" key="7">
    <source>
        <dbReference type="Pfam" id="PF02668"/>
    </source>
</evidence>
<dbReference type="VEuPathDB" id="FungiDB:BLGHR1_15153"/>
<dbReference type="InterPro" id="IPR003819">
    <property type="entry name" value="TauD/TfdA-like"/>
</dbReference>
<accession>A0A383UWQ7</accession>
<dbReference type="PANTHER" id="PTHR10696:SF25">
    <property type="entry name" value="OXIDOREDUCTASE AIM17-RELATED"/>
    <property type="match status" value="1"/>
</dbReference>
<dbReference type="InterPro" id="IPR050411">
    <property type="entry name" value="AlphaKG_dependent_hydroxylases"/>
</dbReference>
<sequence>MRLIPKGLTRPSMWLNSRIYFRGAPHKSQRSYCPQNNQVLNRTSRIWDKNPVIVRDACTCHMCVDANSGQKNFRTTDIPRNIKPRNCELVEGGVQIQWENDIPGFESHKTFLTHYQIQSSKGKIIIKDVEEPMFTWDNFQLNQNLPALHFNYQSYLDEDYILHQVLCKMHKWGLVFFQEVPESEKAVEAIAGRLGPLRNTFYGQTWDVKSIPAAHNVAYTNKYLGLHQDLLYMKIPPGIQILHCLQNSCQGGESLFSDAFRAAEQISSNAYKVLSKEHIFYHYHKANEHYFCSHPLFENGQNFNSNSRKPIPSFVNYSPPFQASFPWGTRSVRSQKILQSLTEFEEIVESKRNLFEYKLKPGECVMFNNRRILHGRKAFNTTDGKRWLKGCYLDTEVFMSRARTVHERFRTRQESPEANID</sequence>
<dbReference type="InterPro" id="IPR042098">
    <property type="entry name" value="TauD-like_sf"/>
</dbReference>
<comment type="similarity">
    <text evidence="2">Belongs to the gamma-BBH/TMLD family.</text>
</comment>
<comment type="cofactor">
    <cofactor evidence="1">
        <name>Fe(2+)</name>
        <dbReference type="ChEBI" id="CHEBI:29033"/>
    </cofactor>
</comment>
<evidence type="ECO:0000313" key="9">
    <source>
        <dbReference type="Proteomes" id="UP000275772"/>
    </source>
</evidence>
<keyword evidence="5" id="KW-0560">Oxidoreductase</keyword>
<dbReference type="AlphaFoldDB" id="A0A383UWQ7"/>
<dbReference type="Proteomes" id="UP000275772">
    <property type="component" value="Unassembled WGS sequence"/>
</dbReference>
<keyword evidence="4" id="KW-0223">Dioxygenase</keyword>
<proteinExistence type="inferred from homology"/>
<dbReference type="InterPro" id="IPR038492">
    <property type="entry name" value="GBBH-like_N_sf"/>
</dbReference>
<feature type="domain" description="TauD/TfdA-like" evidence="7">
    <location>
        <begin position="149"/>
        <end position="392"/>
    </location>
</feature>
<protein>
    <recommendedName>
        <fullName evidence="7">TauD/TfdA-like domain-containing protein</fullName>
    </recommendedName>
</protein>
<dbReference type="GO" id="GO:0005739">
    <property type="term" value="C:mitochondrion"/>
    <property type="evidence" value="ECO:0007669"/>
    <property type="project" value="TreeGrafter"/>
</dbReference>
<evidence type="ECO:0000313" key="8">
    <source>
        <dbReference type="EMBL" id="SZF04357.1"/>
    </source>
</evidence>
<evidence type="ECO:0000256" key="5">
    <source>
        <dbReference type="ARBA" id="ARBA00023002"/>
    </source>
</evidence>
<keyword evidence="3" id="KW-0479">Metal-binding</keyword>
<reference evidence="8 9" key="1">
    <citation type="submission" date="2017-11" db="EMBL/GenBank/DDBJ databases">
        <authorList>
            <person name="Kracher B."/>
        </authorList>
    </citation>
    <scope>NUCLEOTIDE SEQUENCE [LARGE SCALE GENOMIC DNA]</scope>
    <source>
        <strain evidence="8 9">RACE1</strain>
    </source>
</reference>
<dbReference type="PANTHER" id="PTHR10696">
    <property type="entry name" value="GAMMA-BUTYROBETAINE HYDROXYLASE-RELATED"/>
    <property type="match status" value="1"/>
</dbReference>
<dbReference type="GO" id="GO:0045329">
    <property type="term" value="P:carnitine biosynthetic process"/>
    <property type="evidence" value="ECO:0007669"/>
    <property type="project" value="TreeGrafter"/>
</dbReference>
<organism evidence="8 9">
    <name type="scientific">Blumeria hordei</name>
    <name type="common">Barley powdery mildew</name>
    <name type="synonym">Blumeria graminis f. sp. hordei</name>
    <dbReference type="NCBI Taxonomy" id="2867405"/>
    <lineage>
        <taxon>Eukaryota</taxon>
        <taxon>Fungi</taxon>
        <taxon>Dikarya</taxon>
        <taxon>Ascomycota</taxon>
        <taxon>Pezizomycotina</taxon>
        <taxon>Leotiomycetes</taxon>
        <taxon>Erysiphales</taxon>
        <taxon>Erysiphaceae</taxon>
        <taxon>Blumeria</taxon>
    </lineage>
</organism>
<evidence type="ECO:0000256" key="3">
    <source>
        <dbReference type="ARBA" id="ARBA00022723"/>
    </source>
</evidence>
<evidence type="ECO:0000256" key="2">
    <source>
        <dbReference type="ARBA" id="ARBA00008654"/>
    </source>
</evidence>
<dbReference type="Gene3D" id="3.30.2020.30">
    <property type="match status" value="1"/>
</dbReference>
<dbReference type="EMBL" id="UNSH01000064">
    <property type="protein sequence ID" value="SZF04357.1"/>
    <property type="molecule type" value="Genomic_DNA"/>
</dbReference>
<keyword evidence="6" id="KW-0408">Iron</keyword>
<dbReference type="Gene3D" id="3.60.130.10">
    <property type="entry name" value="Clavaminate synthase-like"/>
    <property type="match status" value="1"/>
</dbReference>
<name>A0A383UWQ7_BLUHO</name>
<dbReference type="GO" id="GO:0046872">
    <property type="term" value="F:metal ion binding"/>
    <property type="evidence" value="ECO:0007669"/>
    <property type="project" value="UniProtKB-KW"/>
</dbReference>
<evidence type="ECO:0000256" key="6">
    <source>
        <dbReference type="ARBA" id="ARBA00023004"/>
    </source>
</evidence>